<keyword evidence="8" id="KW-1185">Reference proteome</keyword>
<evidence type="ECO:0000256" key="4">
    <source>
        <dbReference type="ARBA" id="ARBA00023136"/>
    </source>
</evidence>
<dbReference type="PANTHER" id="PTHR22550">
    <property type="entry name" value="SPORE GERMINATION PROTEIN"/>
    <property type="match status" value="1"/>
</dbReference>
<evidence type="ECO:0000313" key="7">
    <source>
        <dbReference type="EMBL" id="SCL20197.1"/>
    </source>
</evidence>
<dbReference type="SMART" id="SM00327">
    <property type="entry name" value="VWA"/>
    <property type="match status" value="1"/>
</dbReference>
<evidence type="ECO:0000256" key="5">
    <source>
        <dbReference type="SAM" id="Phobius"/>
    </source>
</evidence>
<gene>
    <name evidence="7" type="ORF">GA0074694_2956</name>
</gene>
<evidence type="ECO:0000256" key="2">
    <source>
        <dbReference type="ARBA" id="ARBA00022692"/>
    </source>
</evidence>
<keyword evidence="2 5" id="KW-0812">Transmembrane</keyword>
<dbReference type="PROSITE" id="PS50234">
    <property type="entry name" value="VWFA"/>
    <property type="match status" value="1"/>
</dbReference>
<keyword evidence="4 5" id="KW-0472">Membrane</keyword>
<dbReference type="Proteomes" id="UP000198906">
    <property type="component" value="Unassembled WGS sequence"/>
</dbReference>
<dbReference type="Gene3D" id="3.40.50.410">
    <property type="entry name" value="von Willebrand factor, type A domain"/>
    <property type="match status" value="1"/>
</dbReference>
<dbReference type="InterPro" id="IPR002035">
    <property type="entry name" value="VWF_A"/>
</dbReference>
<evidence type="ECO:0000256" key="3">
    <source>
        <dbReference type="ARBA" id="ARBA00022989"/>
    </source>
</evidence>
<proteinExistence type="predicted"/>
<sequence length="319" mass="33968">MTWQSPVRLWLLLGVLALVVAYVLAQRRHSRYAVRFTNLRLLDRVAPQRPTWRRHLPAGLFLAMLALLVVGFARPTAEVRVPRERATVMVAVDVSTSMLATDVEPDRLTAAKHAARRFVDGLPEEFNVGLVAFAGSAAVLVPPGTDREALHEGIERLVEGATGVQGTAIGEAINTSLGAVRALDSQAAKDPPPARIILLSDGANTSGKDPIEAAGDAVTAKVPVHTISFGTPSGFVDRGGRPIQVPVDGQTLRAVAEETGGGFHEASTSDELRAVYEDIGTSVGYRTVRQDVSARFIGLGLILAMGAAAGSMRWFSRLP</sequence>
<dbReference type="AlphaFoldDB" id="A0A1C6RST3"/>
<dbReference type="Pfam" id="PF13519">
    <property type="entry name" value="VWA_2"/>
    <property type="match status" value="1"/>
</dbReference>
<keyword evidence="1" id="KW-1003">Cell membrane</keyword>
<evidence type="ECO:0000313" key="8">
    <source>
        <dbReference type="Proteomes" id="UP000198906"/>
    </source>
</evidence>
<dbReference type="PANTHER" id="PTHR22550:SF5">
    <property type="entry name" value="LEUCINE ZIPPER PROTEIN 4"/>
    <property type="match status" value="1"/>
</dbReference>
<dbReference type="SUPFAM" id="SSF53300">
    <property type="entry name" value="vWA-like"/>
    <property type="match status" value="1"/>
</dbReference>
<feature type="transmembrane region" description="Helical" evidence="5">
    <location>
        <begin position="296"/>
        <end position="315"/>
    </location>
</feature>
<feature type="domain" description="VWFA" evidence="6">
    <location>
        <begin position="87"/>
        <end position="279"/>
    </location>
</feature>
<evidence type="ECO:0000259" key="6">
    <source>
        <dbReference type="PROSITE" id="PS50234"/>
    </source>
</evidence>
<dbReference type="EMBL" id="FMHU01000001">
    <property type="protein sequence ID" value="SCL20197.1"/>
    <property type="molecule type" value="Genomic_DNA"/>
</dbReference>
<accession>A0A1C6RST3</accession>
<protein>
    <submittedName>
        <fullName evidence="7">Ca-activated chloride channel family protein</fullName>
    </submittedName>
</protein>
<dbReference type="RefSeq" id="WP_091458245.1">
    <property type="nucleotide sequence ID" value="NZ_FMHU01000001.1"/>
</dbReference>
<dbReference type="InterPro" id="IPR024163">
    <property type="entry name" value="Aerotolerance_reg_N"/>
</dbReference>
<dbReference type="InterPro" id="IPR050768">
    <property type="entry name" value="UPF0353/GerABKA_families"/>
</dbReference>
<reference evidence="8" key="1">
    <citation type="submission" date="2016-06" db="EMBL/GenBank/DDBJ databases">
        <authorList>
            <person name="Varghese N."/>
        </authorList>
    </citation>
    <scope>NUCLEOTIDE SEQUENCE [LARGE SCALE GENOMIC DNA]</scope>
    <source>
        <strain evidence="8">DSM 46123</strain>
    </source>
</reference>
<name>A0A1C6RST3_9ACTN</name>
<evidence type="ECO:0000256" key="1">
    <source>
        <dbReference type="ARBA" id="ARBA00022475"/>
    </source>
</evidence>
<keyword evidence="3 5" id="KW-1133">Transmembrane helix</keyword>
<feature type="transmembrane region" description="Helical" evidence="5">
    <location>
        <begin position="55"/>
        <end position="73"/>
    </location>
</feature>
<dbReference type="Pfam" id="PF07584">
    <property type="entry name" value="BatA"/>
    <property type="match status" value="1"/>
</dbReference>
<dbReference type="InterPro" id="IPR036465">
    <property type="entry name" value="vWFA_dom_sf"/>
</dbReference>
<organism evidence="7 8">
    <name type="scientific">Micromonospora inyonensis</name>
    <dbReference type="NCBI Taxonomy" id="47866"/>
    <lineage>
        <taxon>Bacteria</taxon>
        <taxon>Bacillati</taxon>
        <taxon>Actinomycetota</taxon>
        <taxon>Actinomycetes</taxon>
        <taxon>Micromonosporales</taxon>
        <taxon>Micromonosporaceae</taxon>
        <taxon>Micromonospora</taxon>
    </lineage>
</organism>
<dbReference type="STRING" id="47866.GA0074694_2956"/>